<evidence type="ECO:0000259" key="2">
    <source>
        <dbReference type="Pfam" id="PF03948"/>
    </source>
</evidence>
<keyword evidence="3" id="KW-0687">Ribonucleoprotein</keyword>
<dbReference type="SUPFAM" id="SSF55653">
    <property type="entry name" value="Ribosomal protein L9 C-domain"/>
    <property type="match status" value="1"/>
</dbReference>
<evidence type="ECO:0000256" key="1">
    <source>
        <dbReference type="SAM" id="MobiDB-lite"/>
    </source>
</evidence>
<feature type="domain" description="Large ribosomal subunit protein bL9 C-terminal" evidence="2">
    <location>
        <begin position="52"/>
        <end position="116"/>
    </location>
</feature>
<dbReference type="OrthoDB" id="5555409at2759"/>
<feature type="region of interest" description="Disordered" evidence="1">
    <location>
        <begin position="32"/>
        <end position="52"/>
    </location>
</feature>
<proteinExistence type="predicted"/>
<sequence>MIKPHAPLIDIDFAELELSLRELPELIFRRRAKKSEVGSSSTSYQDAAPPKSRALYGSITPADVLQRLSDSHHLTLIPPHALLEFHEGTKLRSTGKYEATVTLRNGVKVPLLITIEGDE</sequence>
<accession>A0A5N5QNN2</accession>
<dbReference type="Pfam" id="PF03948">
    <property type="entry name" value="Ribosomal_L9_C"/>
    <property type="match status" value="1"/>
</dbReference>
<evidence type="ECO:0000313" key="3">
    <source>
        <dbReference type="EMBL" id="KAB5593198.1"/>
    </source>
</evidence>
<organism evidence="3 4">
    <name type="scientific">Ceratobasidium theobromae</name>
    <dbReference type="NCBI Taxonomy" id="1582974"/>
    <lineage>
        <taxon>Eukaryota</taxon>
        <taxon>Fungi</taxon>
        <taxon>Dikarya</taxon>
        <taxon>Basidiomycota</taxon>
        <taxon>Agaricomycotina</taxon>
        <taxon>Agaricomycetes</taxon>
        <taxon>Cantharellales</taxon>
        <taxon>Ceratobasidiaceae</taxon>
        <taxon>Ceratobasidium</taxon>
    </lineage>
</organism>
<reference evidence="3 4" key="1">
    <citation type="journal article" date="2019" name="Fungal Biol. Biotechnol.">
        <title>Draft genome sequence of fastidious pathogen Ceratobasidium theobromae, which causes vascular-streak dieback in Theobroma cacao.</title>
        <authorList>
            <person name="Ali S.S."/>
            <person name="Asman A."/>
            <person name="Shao J."/>
            <person name="Firmansyah A.P."/>
            <person name="Susilo A.W."/>
            <person name="Rosmana A."/>
            <person name="McMahon P."/>
            <person name="Junaid M."/>
            <person name="Guest D."/>
            <person name="Kheng T.Y."/>
            <person name="Meinhardt L.W."/>
            <person name="Bailey B.A."/>
        </authorList>
    </citation>
    <scope>NUCLEOTIDE SEQUENCE [LARGE SCALE GENOMIC DNA]</scope>
    <source>
        <strain evidence="3 4">CT2</strain>
    </source>
</reference>
<comment type="caution">
    <text evidence="3">The sequence shown here is derived from an EMBL/GenBank/DDBJ whole genome shotgun (WGS) entry which is preliminary data.</text>
</comment>
<gene>
    <name evidence="3" type="ORF">CTheo_3361</name>
</gene>
<dbReference type="Gene3D" id="3.10.430.100">
    <property type="entry name" value="Ribosomal protein L9, C-terminal domain"/>
    <property type="match status" value="1"/>
</dbReference>
<keyword evidence="4" id="KW-1185">Reference proteome</keyword>
<evidence type="ECO:0000313" key="4">
    <source>
        <dbReference type="Proteomes" id="UP000383932"/>
    </source>
</evidence>
<keyword evidence="3" id="KW-0689">Ribosomal protein</keyword>
<protein>
    <submittedName>
        <fullName evidence="3">50S ribosomal protein L9</fullName>
    </submittedName>
</protein>
<name>A0A5N5QNN2_9AGAM</name>
<dbReference type="GO" id="GO:0005840">
    <property type="term" value="C:ribosome"/>
    <property type="evidence" value="ECO:0007669"/>
    <property type="project" value="UniProtKB-KW"/>
</dbReference>
<dbReference type="InterPro" id="IPR036791">
    <property type="entry name" value="Ribosomal_bL9_C_sf"/>
</dbReference>
<dbReference type="Proteomes" id="UP000383932">
    <property type="component" value="Unassembled WGS sequence"/>
</dbReference>
<dbReference type="EMBL" id="SSOP01000043">
    <property type="protein sequence ID" value="KAB5593198.1"/>
    <property type="molecule type" value="Genomic_DNA"/>
</dbReference>
<dbReference type="InterPro" id="IPR020069">
    <property type="entry name" value="Ribosomal_bL9_C"/>
</dbReference>
<dbReference type="AlphaFoldDB" id="A0A5N5QNN2"/>